<reference evidence="9 10" key="1">
    <citation type="submission" date="2009-11" db="EMBL/GenBank/DDBJ databases">
        <title>Annotation of Allomyces macrogynus ATCC 38327.</title>
        <authorList>
            <consortium name="The Broad Institute Genome Sequencing Platform"/>
            <person name="Russ C."/>
            <person name="Cuomo C."/>
            <person name="Burger G."/>
            <person name="Gray M.W."/>
            <person name="Holland P.W.H."/>
            <person name="King N."/>
            <person name="Lang F.B.F."/>
            <person name="Roger A.J."/>
            <person name="Ruiz-Trillo I."/>
            <person name="Young S.K."/>
            <person name="Zeng Q."/>
            <person name="Gargeya S."/>
            <person name="Fitzgerald M."/>
            <person name="Haas B."/>
            <person name="Abouelleil A."/>
            <person name="Alvarado L."/>
            <person name="Arachchi H.M."/>
            <person name="Berlin A."/>
            <person name="Chapman S.B."/>
            <person name="Gearin G."/>
            <person name="Goldberg J."/>
            <person name="Griggs A."/>
            <person name="Gujja S."/>
            <person name="Hansen M."/>
            <person name="Heiman D."/>
            <person name="Howarth C."/>
            <person name="Larimer J."/>
            <person name="Lui A."/>
            <person name="MacDonald P.J.P."/>
            <person name="McCowen C."/>
            <person name="Montmayeur A."/>
            <person name="Murphy C."/>
            <person name="Neiman D."/>
            <person name="Pearson M."/>
            <person name="Priest M."/>
            <person name="Roberts A."/>
            <person name="Saif S."/>
            <person name="Shea T."/>
            <person name="Sisk P."/>
            <person name="Stolte C."/>
            <person name="Sykes S."/>
            <person name="Wortman J."/>
            <person name="Nusbaum C."/>
            <person name="Birren B."/>
        </authorList>
    </citation>
    <scope>NUCLEOTIDE SEQUENCE [LARGE SCALE GENOMIC DNA]</scope>
    <source>
        <strain evidence="9 10">ATCC 38327</strain>
    </source>
</reference>
<dbReference type="InterPro" id="IPR022764">
    <property type="entry name" value="Peptidase_S54_rhomboid_dom"/>
</dbReference>
<organism evidence="9 10">
    <name type="scientific">Allomyces macrogynus (strain ATCC 38327)</name>
    <name type="common">Allomyces javanicus var. macrogynus</name>
    <dbReference type="NCBI Taxonomy" id="578462"/>
    <lineage>
        <taxon>Eukaryota</taxon>
        <taxon>Fungi</taxon>
        <taxon>Fungi incertae sedis</taxon>
        <taxon>Blastocladiomycota</taxon>
        <taxon>Blastocladiomycetes</taxon>
        <taxon>Blastocladiales</taxon>
        <taxon>Blastocladiaceae</taxon>
        <taxon>Allomyces</taxon>
    </lineage>
</organism>
<dbReference type="InterPro" id="IPR050925">
    <property type="entry name" value="Rhomboid_protease_S54"/>
</dbReference>
<dbReference type="PANTHER" id="PTHR43731">
    <property type="entry name" value="RHOMBOID PROTEASE"/>
    <property type="match status" value="1"/>
</dbReference>
<dbReference type="STRING" id="578462.A0A0L0SAJ4"/>
<feature type="transmembrane region" description="Helical" evidence="7">
    <location>
        <begin position="420"/>
        <end position="438"/>
    </location>
</feature>
<dbReference type="InterPro" id="IPR035952">
    <property type="entry name" value="Rhomboid-like_sf"/>
</dbReference>
<evidence type="ECO:0000256" key="6">
    <source>
        <dbReference type="ARBA" id="ARBA00023136"/>
    </source>
</evidence>
<protein>
    <recommendedName>
        <fullName evidence="8">Peptidase S54 rhomboid domain-containing protein</fullName>
    </recommendedName>
</protein>
<evidence type="ECO:0000256" key="4">
    <source>
        <dbReference type="ARBA" id="ARBA00022801"/>
    </source>
</evidence>
<keyword evidence="6 7" id="KW-0472">Membrane</keyword>
<feature type="transmembrane region" description="Helical" evidence="7">
    <location>
        <begin position="6"/>
        <end position="24"/>
    </location>
</feature>
<sequence length="547" mass="60783">MVTGRGVMAVMGVVGTMGMVAGAGRRAIAKCRRRPRICSSRTGFNLSLEWDCHTVFGCWESMLCGFVLNCQCGRYCIRGLYCGGLDWYFSVYWASFLGTYLCCSSSLLFEGPWCLGRAQEGVVIPERRRPERGQRAINTIISIEPPELAQRRVHWMTAPESEPDPHPYVGKERNRHGILVDRASARALRHLVLDKAESVKGRCTCADGCYVSTRVDSGLGLLIDDQLSPHLNTMTQPLARIARIAATTARTSCSWSSAPFRFFATTSTTDAAIRTRFSGTARTNPCLWTHGAPNLATVRPRIASATRSFQRGYQVYGASQRSLIDRIPQATVYGILGANVVIFGMWQYAREDLRQYRNTEWIMWMNKHFLLNWNNATSRPWTLITCNFSHADLGHFLVNSLVLYSFGTTMAEVLGPRRFMVLYLVSALGTSAASLAYHKYQERQRQRMYGYAAHRLAPLPRGSLGASGCVMGTSAVYACLFPHSMIYLFGIVPIPAAMAVAGFAAYDLYRAWNGSGGSTDVSGHLGGGVAGLAFWAMALRRRRFRPW</sequence>
<comment type="similarity">
    <text evidence="2">Belongs to the peptidase S54 family.</text>
</comment>
<evidence type="ECO:0000256" key="1">
    <source>
        <dbReference type="ARBA" id="ARBA00004141"/>
    </source>
</evidence>
<accession>A0A0L0SAJ4</accession>
<dbReference type="Proteomes" id="UP000054350">
    <property type="component" value="Unassembled WGS sequence"/>
</dbReference>
<evidence type="ECO:0000256" key="7">
    <source>
        <dbReference type="SAM" id="Phobius"/>
    </source>
</evidence>
<dbReference type="VEuPathDB" id="FungiDB:AMAG_18177"/>
<evidence type="ECO:0000313" key="9">
    <source>
        <dbReference type="EMBL" id="KNE59429.1"/>
    </source>
</evidence>
<evidence type="ECO:0000256" key="2">
    <source>
        <dbReference type="ARBA" id="ARBA00009045"/>
    </source>
</evidence>
<dbReference type="GO" id="GO:0004252">
    <property type="term" value="F:serine-type endopeptidase activity"/>
    <property type="evidence" value="ECO:0007669"/>
    <property type="project" value="InterPro"/>
</dbReference>
<feature type="domain" description="Peptidase S54 rhomboid" evidence="8">
    <location>
        <begin position="379"/>
        <end position="540"/>
    </location>
</feature>
<dbReference type="OrthoDB" id="418595at2759"/>
<evidence type="ECO:0000256" key="5">
    <source>
        <dbReference type="ARBA" id="ARBA00022989"/>
    </source>
</evidence>
<keyword evidence="3 7" id="KW-0812">Transmembrane</keyword>
<evidence type="ECO:0000313" key="10">
    <source>
        <dbReference type="Proteomes" id="UP000054350"/>
    </source>
</evidence>
<name>A0A0L0SAJ4_ALLM3</name>
<evidence type="ECO:0000259" key="8">
    <source>
        <dbReference type="Pfam" id="PF01694"/>
    </source>
</evidence>
<keyword evidence="4" id="KW-0378">Hydrolase</keyword>
<dbReference type="eggNOG" id="KOG2980">
    <property type="taxonomic scope" value="Eukaryota"/>
</dbReference>
<reference evidence="10" key="2">
    <citation type="submission" date="2009-11" db="EMBL/GenBank/DDBJ databases">
        <title>The Genome Sequence of Allomyces macrogynus strain ATCC 38327.</title>
        <authorList>
            <consortium name="The Broad Institute Genome Sequencing Platform"/>
            <person name="Russ C."/>
            <person name="Cuomo C."/>
            <person name="Shea T."/>
            <person name="Young S.K."/>
            <person name="Zeng Q."/>
            <person name="Koehrsen M."/>
            <person name="Haas B."/>
            <person name="Borodovsky M."/>
            <person name="Guigo R."/>
            <person name="Alvarado L."/>
            <person name="Berlin A."/>
            <person name="Borenstein D."/>
            <person name="Chen Z."/>
            <person name="Engels R."/>
            <person name="Freedman E."/>
            <person name="Gellesch M."/>
            <person name="Goldberg J."/>
            <person name="Griggs A."/>
            <person name="Gujja S."/>
            <person name="Heiman D."/>
            <person name="Hepburn T."/>
            <person name="Howarth C."/>
            <person name="Jen D."/>
            <person name="Larson L."/>
            <person name="Lewis B."/>
            <person name="Mehta T."/>
            <person name="Park D."/>
            <person name="Pearson M."/>
            <person name="Roberts A."/>
            <person name="Saif S."/>
            <person name="Shenoy N."/>
            <person name="Sisk P."/>
            <person name="Stolte C."/>
            <person name="Sykes S."/>
            <person name="Walk T."/>
            <person name="White J."/>
            <person name="Yandava C."/>
            <person name="Burger G."/>
            <person name="Gray M.W."/>
            <person name="Holland P.W.H."/>
            <person name="King N."/>
            <person name="Lang F.B.F."/>
            <person name="Roger A.J."/>
            <person name="Ruiz-Trillo I."/>
            <person name="Lander E."/>
            <person name="Nusbaum C."/>
        </authorList>
    </citation>
    <scope>NUCLEOTIDE SEQUENCE [LARGE SCALE GENOMIC DNA]</scope>
    <source>
        <strain evidence="10">ATCC 38327</strain>
    </source>
</reference>
<dbReference type="PANTHER" id="PTHR43731:SF14">
    <property type="entry name" value="PRESENILIN-ASSOCIATED RHOMBOID-LIKE PROTEIN, MITOCHONDRIAL"/>
    <property type="match status" value="1"/>
</dbReference>
<comment type="subcellular location">
    <subcellularLocation>
        <location evidence="1">Membrane</location>
        <topology evidence="1">Multi-pass membrane protein</topology>
    </subcellularLocation>
</comment>
<dbReference type="EMBL" id="GG745334">
    <property type="protein sequence ID" value="KNE59429.1"/>
    <property type="molecule type" value="Genomic_DNA"/>
</dbReference>
<feature type="transmembrane region" description="Helical" evidence="7">
    <location>
        <begin position="486"/>
        <end position="509"/>
    </location>
</feature>
<dbReference type="GO" id="GO:0006465">
    <property type="term" value="P:signal peptide processing"/>
    <property type="evidence" value="ECO:0007669"/>
    <property type="project" value="TreeGrafter"/>
</dbReference>
<keyword evidence="10" id="KW-1185">Reference proteome</keyword>
<proteinExistence type="inferred from homology"/>
<keyword evidence="5 7" id="KW-1133">Transmembrane helix</keyword>
<dbReference type="GO" id="GO:0016020">
    <property type="term" value="C:membrane"/>
    <property type="evidence" value="ECO:0007669"/>
    <property type="project" value="UniProtKB-SubCell"/>
</dbReference>
<dbReference type="Gene3D" id="1.20.1540.10">
    <property type="entry name" value="Rhomboid-like"/>
    <property type="match status" value="1"/>
</dbReference>
<dbReference type="AlphaFoldDB" id="A0A0L0SAJ4"/>
<feature type="transmembrane region" description="Helical" evidence="7">
    <location>
        <begin position="521"/>
        <end position="539"/>
    </location>
</feature>
<evidence type="ECO:0000256" key="3">
    <source>
        <dbReference type="ARBA" id="ARBA00022692"/>
    </source>
</evidence>
<dbReference type="SUPFAM" id="SSF144091">
    <property type="entry name" value="Rhomboid-like"/>
    <property type="match status" value="1"/>
</dbReference>
<gene>
    <name evidence="9" type="ORF">AMAG_18177</name>
</gene>
<feature type="transmembrane region" description="Helical" evidence="7">
    <location>
        <begin position="330"/>
        <end position="349"/>
    </location>
</feature>
<dbReference type="Pfam" id="PF01694">
    <property type="entry name" value="Rhomboid"/>
    <property type="match status" value="1"/>
</dbReference>